<dbReference type="GO" id="GO:0005737">
    <property type="term" value="C:cytoplasm"/>
    <property type="evidence" value="ECO:0007669"/>
    <property type="project" value="UniProtKB-SubCell"/>
</dbReference>
<keyword evidence="20" id="KW-1185">Reference proteome</keyword>
<protein>
    <recommendedName>
        <fullName evidence="15">Lipoxygenase</fullName>
        <ecNumber evidence="15">1.13.11.-</ecNumber>
    </recommendedName>
</protein>
<comment type="caution">
    <text evidence="19">The sequence shown here is derived from an EMBL/GenBank/DDBJ whole genome shotgun (WGS) entry which is preliminary data.</text>
</comment>
<dbReference type="FunFam" id="4.10.375.10:FF:000001">
    <property type="entry name" value="Lipoxygenase"/>
    <property type="match status" value="1"/>
</dbReference>
<evidence type="ECO:0000259" key="18">
    <source>
        <dbReference type="PROSITE" id="PS51393"/>
    </source>
</evidence>
<evidence type="ECO:0000256" key="4">
    <source>
        <dbReference type="ARBA" id="ARBA00022490"/>
    </source>
</evidence>
<evidence type="ECO:0000259" key="17">
    <source>
        <dbReference type="PROSITE" id="PS50095"/>
    </source>
</evidence>
<proteinExistence type="inferred from homology"/>
<evidence type="ECO:0000256" key="14">
    <source>
        <dbReference type="PROSITE-ProRule" id="PRU00152"/>
    </source>
</evidence>
<dbReference type="EC" id="1.13.11.-" evidence="15"/>
<comment type="pathway">
    <text evidence="15">Lipid metabolism; oxylipin biosynthesis.</text>
</comment>
<comment type="subcellular location">
    <subcellularLocation>
        <location evidence="2">Cytoplasm</location>
    </subcellularLocation>
</comment>
<gene>
    <name evidence="19" type="primary">LOX1.5</name>
    <name evidence="19" type="ORF">CR513_62202</name>
</gene>
<feature type="region of interest" description="Disordered" evidence="16">
    <location>
        <begin position="188"/>
        <end position="220"/>
    </location>
</feature>
<dbReference type="UniPathway" id="UPA00382"/>
<feature type="non-terminal residue" evidence="19">
    <location>
        <position position="1"/>
    </location>
</feature>
<evidence type="ECO:0000313" key="19">
    <source>
        <dbReference type="EMBL" id="RDX58480.1"/>
    </source>
</evidence>
<dbReference type="Pfam" id="PF00305">
    <property type="entry name" value="Lipoxygenase"/>
    <property type="match status" value="1"/>
</dbReference>
<keyword evidence="10" id="KW-0560">Oxidoreductase</keyword>
<dbReference type="InterPro" id="IPR036226">
    <property type="entry name" value="LipOase_C_sf"/>
</dbReference>
<dbReference type="STRING" id="157652.A0A371E109"/>
<dbReference type="Gene3D" id="1.20.245.10">
    <property type="entry name" value="Lipoxygenase-1, Domain 5"/>
    <property type="match status" value="1"/>
</dbReference>
<evidence type="ECO:0000256" key="3">
    <source>
        <dbReference type="ARBA" id="ARBA00009419"/>
    </source>
</evidence>
<dbReference type="Gene3D" id="2.60.60.20">
    <property type="entry name" value="PLAT/LH2 domain"/>
    <property type="match status" value="1"/>
</dbReference>
<dbReference type="FunFam" id="4.10.372.10:FF:000001">
    <property type="entry name" value="Lipoxygenase"/>
    <property type="match status" value="1"/>
</dbReference>
<dbReference type="FunFam" id="3.10.450.60:FF:000002">
    <property type="entry name" value="Lipoxygenase"/>
    <property type="match status" value="1"/>
</dbReference>
<evidence type="ECO:0000256" key="15">
    <source>
        <dbReference type="RuleBase" id="RU003975"/>
    </source>
</evidence>
<keyword evidence="5 15" id="KW-0444">Lipid biosynthesis</keyword>
<evidence type="ECO:0000256" key="7">
    <source>
        <dbReference type="ARBA" id="ARBA00022767"/>
    </source>
</evidence>
<dbReference type="Gene3D" id="4.10.372.10">
    <property type="entry name" value="Lipoxygenase-1, Domain 3"/>
    <property type="match status" value="1"/>
</dbReference>
<dbReference type="GO" id="GO:0034440">
    <property type="term" value="P:lipid oxidation"/>
    <property type="evidence" value="ECO:0007669"/>
    <property type="project" value="InterPro"/>
</dbReference>
<evidence type="ECO:0000256" key="1">
    <source>
        <dbReference type="ARBA" id="ARBA00001962"/>
    </source>
</evidence>
<sequence>MSWCFAIYSFSRSASKKPSRLTRKRKQRTDSEVVNCDGNGNGLKGKLGKPGYLEDWVTTITPLTAGEAVFRVTFEWDEEIGTPGAFIIRNNHHSEFYLKSLTLEDVPGQGVIRFVCNSWVYPADKYKKDRIFFSNKTYLPSETPAPLVKYREEELENLRGDGTGQLQEWDRVYDYAYYNDLGNPDKGLQHARPVLGGSREYPYPRRGRTGRPPAKSDPKYESRLNLASSLDIYVPRDERFGHLKMADFLAYALRSIVQVLKPELESLFDSTPNEFDSFEDVLKLYEGGIEVPEGMLKEVRDNIPAEMLKEILRTDGQRFLKFPLPQVIAADKTAWQTDEEFAREMLAGINPVIIRSLQEFPPASKLDPKLYGNQTSTIAKEHISSNLDGLTVDEAIKERRLFILDLHDALMPYLRRINSTSTKTYASRTILFLQNNGTLKPLAIELSLPHPEGDQYGAISKVYLPAEQGIENSFWQLAKAYVVVVDSGYHQLISHWYNSIRDTKHNLIIEPFILATNRQLSVLHPIHKLLHPHFRDTMNINALGRQILINAGGALESTVCPSKYSMEFSSMLYKEWIFPEQALPADLIKRGIAIKDSTSSYGLRLLIEDYPFAVDGLEIWFAIKTWVEDYCSFYYKEDDSVKKDTELQSWWKELREVGHADKKDEPWWPKMHTREELIETCTIVIWIASALHAAINFGQYPYGGFPPSRPAISRRFMPEKGTPEYDELVANPEKAFLKTVTSQFQAVLGISLVEILSKHSSDEVYLGQRDTPDWTSDAEPLLAFEKFGNKLADIEKRILTMNSDEKFRNRFGPVKMPYTLLYPTGKAGLTGMGIPNSVSI</sequence>
<evidence type="ECO:0000256" key="6">
    <source>
        <dbReference type="ARBA" id="ARBA00022723"/>
    </source>
</evidence>
<feature type="domain" description="Lipoxygenase" evidence="18">
    <location>
        <begin position="137"/>
        <end position="840"/>
    </location>
</feature>
<keyword evidence="7 15" id="KW-0925">Oxylipin biosynthesis</keyword>
<reference evidence="19" key="1">
    <citation type="submission" date="2018-05" db="EMBL/GenBank/DDBJ databases">
        <title>Draft genome of Mucuna pruriens seed.</title>
        <authorList>
            <person name="Nnadi N.E."/>
            <person name="Vos R."/>
            <person name="Hasami M.H."/>
            <person name="Devisetty U.K."/>
            <person name="Aguiy J.C."/>
        </authorList>
    </citation>
    <scope>NUCLEOTIDE SEQUENCE [LARGE SCALE GENOMIC DNA]</scope>
    <source>
        <strain evidence="19">JCA_2017</strain>
    </source>
</reference>
<dbReference type="InterPro" id="IPR000907">
    <property type="entry name" value="LipOase"/>
</dbReference>
<comment type="function">
    <text evidence="15">Plant lipoxygenase may be involved in a number of diverse aspects of plant physiology including growth and development, pest resistance, and senescence or responses to wounding.</text>
</comment>
<evidence type="ECO:0000256" key="8">
    <source>
        <dbReference type="ARBA" id="ARBA00022832"/>
    </source>
</evidence>
<keyword evidence="4" id="KW-0963">Cytoplasm</keyword>
<keyword evidence="8" id="KW-0276">Fatty acid metabolism</keyword>
<evidence type="ECO:0000256" key="5">
    <source>
        <dbReference type="ARBA" id="ARBA00022516"/>
    </source>
</evidence>
<dbReference type="InterPro" id="IPR036392">
    <property type="entry name" value="PLAT/LH2_dom_sf"/>
</dbReference>
<dbReference type="FunFam" id="1.20.245.10:FF:000002">
    <property type="entry name" value="Lipoxygenase"/>
    <property type="match status" value="1"/>
</dbReference>
<evidence type="ECO:0000256" key="9">
    <source>
        <dbReference type="ARBA" id="ARBA00022964"/>
    </source>
</evidence>
<accession>A0A371E109</accession>
<keyword evidence="11" id="KW-0408">Iron</keyword>
<dbReference type="PROSITE" id="PS50095">
    <property type="entry name" value="PLAT"/>
    <property type="match status" value="1"/>
</dbReference>
<comment type="similarity">
    <text evidence="3 15">Belongs to the lipoxygenase family.</text>
</comment>
<dbReference type="PRINTS" id="PR00468">
    <property type="entry name" value="PLTLPOXGNASE"/>
</dbReference>
<organism evidence="19 20">
    <name type="scientific">Mucuna pruriens</name>
    <name type="common">Velvet bean</name>
    <name type="synonym">Dolichos pruriens</name>
    <dbReference type="NCBI Taxonomy" id="157652"/>
    <lineage>
        <taxon>Eukaryota</taxon>
        <taxon>Viridiplantae</taxon>
        <taxon>Streptophyta</taxon>
        <taxon>Embryophyta</taxon>
        <taxon>Tracheophyta</taxon>
        <taxon>Spermatophyta</taxon>
        <taxon>Magnoliopsida</taxon>
        <taxon>eudicotyledons</taxon>
        <taxon>Gunneridae</taxon>
        <taxon>Pentapetalae</taxon>
        <taxon>rosids</taxon>
        <taxon>fabids</taxon>
        <taxon>Fabales</taxon>
        <taxon>Fabaceae</taxon>
        <taxon>Papilionoideae</taxon>
        <taxon>50 kb inversion clade</taxon>
        <taxon>NPAAA clade</taxon>
        <taxon>indigoferoid/millettioid clade</taxon>
        <taxon>Phaseoleae</taxon>
        <taxon>Mucuna</taxon>
    </lineage>
</organism>
<dbReference type="Gene3D" id="4.10.375.10">
    <property type="entry name" value="Lipoxygenase-1, Domain 2"/>
    <property type="match status" value="1"/>
</dbReference>
<dbReference type="SMART" id="SM00308">
    <property type="entry name" value="LH2"/>
    <property type="match status" value="1"/>
</dbReference>
<dbReference type="AlphaFoldDB" id="A0A371E109"/>
<dbReference type="InterPro" id="IPR013819">
    <property type="entry name" value="LipOase_C"/>
</dbReference>
<dbReference type="GO" id="GO:0006633">
    <property type="term" value="P:fatty acid biosynthetic process"/>
    <property type="evidence" value="ECO:0007669"/>
    <property type="project" value="UniProtKB-KW"/>
</dbReference>
<comment type="caution">
    <text evidence="14">Lacks conserved residue(s) required for the propagation of feature annotation.</text>
</comment>
<dbReference type="GO" id="GO:0005506">
    <property type="term" value="F:iron ion binding"/>
    <property type="evidence" value="ECO:0007669"/>
    <property type="project" value="UniProtKB-ARBA"/>
</dbReference>
<keyword evidence="9" id="KW-0223">Dioxygenase</keyword>
<keyword evidence="12" id="KW-0443">Lipid metabolism</keyword>
<dbReference type="SUPFAM" id="SSF48484">
    <property type="entry name" value="Lipoxigenase"/>
    <property type="match status" value="1"/>
</dbReference>
<dbReference type="InterPro" id="IPR020834">
    <property type="entry name" value="LipOase_CS"/>
</dbReference>
<dbReference type="Pfam" id="PF01477">
    <property type="entry name" value="PLAT"/>
    <property type="match status" value="1"/>
</dbReference>
<evidence type="ECO:0000313" key="20">
    <source>
        <dbReference type="Proteomes" id="UP000257109"/>
    </source>
</evidence>
<dbReference type="PROSITE" id="PS00081">
    <property type="entry name" value="LIPOXYGENASE_2"/>
    <property type="match status" value="1"/>
</dbReference>
<dbReference type="Gene3D" id="3.10.450.60">
    <property type="match status" value="1"/>
</dbReference>
<dbReference type="GO" id="GO:0031408">
    <property type="term" value="P:oxylipin biosynthetic process"/>
    <property type="evidence" value="ECO:0007669"/>
    <property type="project" value="UniProtKB-UniRule"/>
</dbReference>
<keyword evidence="13 15" id="KW-0275">Fatty acid biosynthesis</keyword>
<dbReference type="OrthoDB" id="407298at2759"/>
<dbReference type="GO" id="GO:0016702">
    <property type="term" value="F:oxidoreductase activity, acting on single donors with incorporation of molecular oxygen, incorporation of two atoms of oxygen"/>
    <property type="evidence" value="ECO:0007669"/>
    <property type="project" value="InterPro"/>
</dbReference>
<evidence type="ECO:0000256" key="12">
    <source>
        <dbReference type="ARBA" id="ARBA00023098"/>
    </source>
</evidence>
<name>A0A371E109_MUCPR</name>
<evidence type="ECO:0000256" key="11">
    <source>
        <dbReference type="ARBA" id="ARBA00023004"/>
    </source>
</evidence>
<evidence type="ECO:0000256" key="10">
    <source>
        <dbReference type="ARBA" id="ARBA00023002"/>
    </source>
</evidence>
<dbReference type="InterPro" id="IPR001024">
    <property type="entry name" value="PLAT/LH2_dom"/>
</dbReference>
<dbReference type="PROSITE" id="PS51393">
    <property type="entry name" value="LIPOXYGENASE_3"/>
    <property type="match status" value="1"/>
</dbReference>
<dbReference type="EMBL" id="QJKJ01017443">
    <property type="protein sequence ID" value="RDX58480.1"/>
    <property type="molecule type" value="Genomic_DNA"/>
</dbReference>
<dbReference type="InterPro" id="IPR001246">
    <property type="entry name" value="LipOase_plant"/>
</dbReference>
<comment type="cofactor">
    <cofactor evidence="1">
        <name>Fe cation</name>
        <dbReference type="ChEBI" id="CHEBI:24875"/>
    </cofactor>
</comment>
<dbReference type="PANTHER" id="PTHR11771">
    <property type="entry name" value="LIPOXYGENASE"/>
    <property type="match status" value="1"/>
</dbReference>
<dbReference type="PRINTS" id="PR00087">
    <property type="entry name" value="LIPOXYGENASE"/>
</dbReference>
<dbReference type="Proteomes" id="UP000257109">
    <property type="component" value="Unassembled WGS sequence"/>
</dbReference>
<evidence type="ECO:0000256" key="16">
    <source>
        <dbReference type="SAM" id="MobiDB-lite"/>
    </source>
</evidence>
<evidence type="ECO:0000256" key="13">
    <source>
        <dbReference type="ARBA" id="ARBA00023160"/>
    </source>
</evidence>
<dbReference type="SUPFAM" id="SSF49723">
    <property type="entry name" value="Lipase/lipooxygenase domain (PLAT/LH2 domain)"/>
    <property type="match status" value="1"/>
</dbReference>
<feature type="domain" description="PLAT" evidence="17">
    <location>
        <begin position="6"/>
        <end position="134"/>
    </location>
</feature>
<keyword evidence="6" id="KW-0479">Metal-binding</keyword>
<evidence type="ECO:0000256" key="2">
    <source>
        <dbReference type="ARBA" id="ARBA00004496"/>
    </source>
</evidence>
<dbReference type="InterPro" id="IPR027433">
    <property type="entry name" value="Lipoxygenase_dom_3"/>
</dbReference>